<name>A0ACD5HL65_9PROT</name>
<evidence type="ECO:0000313" key="2">
    <source>
        <dbReference type="Proteomes" id="UP001195965"/>
    </source>
</evidence>
<gene>
    <name evidence="1" type="ORF">HHS34_005690</name>
</gene>
<organism evidence="1 2">
    <name type="scientific">Acidithiobacillus montserratensis</name>
    <dbReference type="NCBI Taxonomy" id="2729135"/>
    <lineage>
        <taxon>Bacteria</taxon>
        <taxon>Pseudomonadati</taxon>
        <taxon>Pseudomonadota</taxon>
        <taxon>Acidithiobacillia</taxon>
        <taxon>Acidithiobacillales</taxon>
        <taxon>Acidithiobacillaceae</taxon>
        <taxon>Acidithiobacillus</taxon>
    </lineage>
</organism>
<dbReference type="EMBL" id="CP127526">
    <property type="protein sequence ID" value="XRI74686.1"/>
    <property type="molecule type" value="Genomic_DNA"/>
</dbReference>
<accession>A0ACD5HL65</accession>
<sequence>MLPYPICATGTVQSLMTVPLTLTIIFVLYICGYGWVLRRLADEVQPVRLQLAEFGESLLVQESLDRMQRLYVTWCLDHAFSPWPMAIASLITPFLAIKLAIVGLRKPSHYDDSRLAKLTWMFLLSTFAANPVFGIVYSLELLCLGLILLIRGGIPLVLRMAATTVRIESVSLSHAMRQHT</sequence>
<protein>
    <submittedName>
        <fullName evidence="1">Uncharacterized protein</fullName>
    </submittedName>
</protein>
<evidence type="ECO:0000313" key="1">
    <source>
        <dbReference type="EMBL" id="XRI74686.1"/>
    </source>
</evidence>
<reference evidence="1 2" key="1">
    <citation type="journal article" date="2021" name="ISME J.">
        <title>Genomic evolution of the class Acidithiobacillia: deep-branching Proteobacteria living in extreme acidic conditions.</title>
        <authorList>
            <person name="Moya-Beltran A."/>
            <person name="Beard S."/>
            <person name="Rojas-Villalobos C."/>
            <person name="Issotta F."/>
            <person name="Gallardo Y."/>
            <person name="Ulloa R."/>
            <person name="Giaveno A."/>
            <person name="Degli Esposti M."/>
            <person name="Johnson D.B."/>
            <person name="Quatrini R."/>
        </authorList>
    </citation>
    <scope>NUCLEOTIDE SEQUENCE [LARGE SCALE GENOMIC DNA]</scope>
    <source>
        <strain evidence="1 2">GG1-14</strain>
    </source>
</reference>
<proteinExistence type="predicted"/>
<dbReference type="Proteomes" id="UP001195965">
    <property type="component" value="Chromosome"/>
</dbReference>
<keyword evidence="2" id="KW-1185">Reference proteome</keyword>